<organism evidence="3 4">
    <name type="scientific">Orbilia blumenaviensis</name>
    <dbReference type="NCBI Taxonomy" id="1796055"/>
    <lineage>
        <taxon>Eukaryota</taxon>
        <taxon>Fungi</taxon>
        <taxon>Dikarya</taxon>
        <taxon>Ascomycota</taxon>
        <taxon>Pezizomycotina</taxon>
        <taxon>Orbiliomycetes</taxon>
        <taxon>Orbiliales</taxon>
        <taxon>Orbiliaceae</taxon>
        <taxon>Orbilia</taxon>
    </lineage>
</organism>
<reference evidence="3 4" key="1">
    <citation type="submission" date="2019-10" db="EMBL/GenBank/DDBJ databases">
        <authorList>
            <person name="Palmer J.M."/>
        </authorList>
    </citation>
    <scope>NUCLEOTIDE SEQUENCE [LARGE SCALE GENOMIC DNA]</scope>
    <source>
        <strain evidence="3 4">TWF730</strain>
    </source>
</reference>
<dbReference type="Proteomes" id="UP001373714">
    <property type="component" value="Unassembled WGS sequence"/>
</dbReference>
<keyword evidence="2" id="KW-1133">Transmembrane helix</keyword>
<keyword evidence="4" id="KW-1185">Reference proteome</keyword>
<evidence type="ECO:0000256" key="2">
    <source>
        <dbReference type="SAM" id="Phobius"/>
    </source>
</evidence>
<comment type="caution">
    <text evidence="3">The sequence shown here is derived from an EMBL/GenBank/DDBJ whole genome shotgun (WGS) entry which is preliminary data.</text>
</comment>
<evidence type="ECO:0000313" key="3">
    <source>
        <dbReference type="EMBL" id="KAK6352529.1"/>
    </source>
</evidence>
<feature type="transmembrane region" description="Helical" evidence="2">
    <location>
        <begin position="503"/>
        <end position="524"/>
    </location>
</feature>
<protein>
    <submittedName>
        <fullName evidence="3">Uncharacterized protein</fullName>
    </submittedName>
</protein>
<proteinExistence type="predicted"/>
<evidence type="ECO:0000256" key="1">
    <source>
        <dbReference type="SAM" id="MobiDB-lite"/>
    </source>
</evidence>
<sequence length="625" mass="69031">MPTYYRSITAAAWIIISLGLSIEAYSISRKLSLYDIRYVNAVREYSNYVSIVVRLLSGILAKIITYVADSTVVFVTNYYILFKSKHLSPMTLDELKLLHAMKERALVFEWNQKTHSLYSIVWLLFMQIPAVVWVGCLTPVTRLVWNPDIQVKVPVPKYTENSRNFWARNCAPAAPACDSTHRGFTTYLGTFSYIGWQVKTGLFISTISQASSSLGSGILPRIPKLDNTGYAYSGRSYGVAASVGLQPLQIEDREDDRNISSDLIDSYAYNENGYLAKVNCTKTSSSQLSFVELELVQTPGLSYYPQAYWAGGSLPNGAWDGFPTWGVSNSDRISALAGVIGQDRYLYGFLGGSEYPRLNDVQCEVTFTPTMFNVSVNVLRRQVIVTPATTGDGGIQRSTDIDPSRALVNNSFLGVSYLSQVSTTLYTSVLGDAFSRNIDNVLIRNKRGDSSLISDELEAITEGLELLLDNYLGGIGAAQIIVGRDYGFVNGKVTLQAVQIGNIVITSALLVAVGFFTFVAILALGKLGWGWRGIHEAKTVWQYYLSFLNDRDFLDYKSVVVAIAKGTGCDIDAVVNWEGDTEDVRVGELEIEIEKVGETSLRLSEKMGRSPSPSSDLQLAPLRRI</sequence>
<keyword evidence="2" id="KW-0812">Transmembrane</keyword>
<feature type="region of interest" description="Disordered" evidence="1">
    <location>
        <begin position="603"/>
        <end position="625"/>
    </location>
</feature>
<gene>
    <name evidence="3" type="ORF">TWF730_009353</name>
</gene>
<keyword evidence="2" id="KW-0472">Membrane</keyword>
<feature type="transmembrane region" description="Helical" evidence="2">
    <location>
        <begin position="48"/>
        <end position="81"/>
    </location>
</feature>
<name>A0AAV9UYT3_9PEZI</name>
<dbReference type="AlphaFoldDB" id="A0AAV9UYT3"/>
<accession>A0AAV9UYT3</accession>
<dbReference type="EMBL" id="JAVHNS010000006">
    <property type="protein sequence ID" value="KAK6352529.1"/>
    <property type="molecule type" value="Genomic_DNA"/>
</dbReference>
<evidence type="ECO:0000313" key="4">
    <source>
        <dbReference type="Proteomes" id="UP001373714"/>
    </source>
</evidence>
<feature type="transmembrane region" description="Helical" evidence="2">
    <location>
        <begin position="120"/>
        <end position="145"/>
    </location>
</feature>